<feature type="region of interest" description="Disordered" evidence="1">
    <location>
        <begin position="24"/>
        <end position="136"/>
    </location>
</feature>
<dbReference type="SUPFAM" id="SSF48452">
    <property type="entry name" value="TPR-like"/>
    <property type="match status" value="1"/>
</dbReference>
<dbReference type="Proteomes" id="UP001221411">
    <property type="component" value="Unassembled WGS sequence"/>
</dbReference>
<evidence type="ECO:0000313" key="5">
    <source>
        <dbReference type="Proteomes" id="UP001221411"/>
    </source>
</evidence>
<dbReference type="EMBL" id="JAQNDO010000001">
    <property type="protein sequence ID" value="MDC0742430.1"/>
    <property type="molecule type" value="Genomic_DNA"/>
</dbReference>
<organism evidence="4 5">
    <name type="scientific">Polyangium mundeleinium</name>
    <dbReference type="NCBI Taxonomy" id="2995306"/>
    <lineage>
        <taxon>Bacteria</taxon>
        <taxon>Pseudomonadati</taxon>
        <taxon>Myxococcota</taxon>
        <taxon>Polyangia</taxon>
        <taxon>Polyangiales</taxon>
        <taxon>Polyangiaceae</taxon>
        <taxon>Polyangium</taxon>
    </lineage>
</organism>
<comment type="caution">
    <text evidence="4">The sequence shown here is derived from an EMBL/GenBank/DDBJ whole genome shotgun (WGS) entry which is preliminary data.</text>
</comment>
<feature type="compositionally biased region" description="Low complexity" evidence="1">
    <location>
        <begin position="30"/>
        <end position="48"/>
    </location>
</feature>
<dbReference type="Gene3D" id="3.40.50.410">
    <property type="entry name" value="von Willebrand factor, type A domain"/>
    <property type="match status" value="1"/>
</dbReference>
<dbReference type="InterPro" id="IPR013694">
    <property type="entry name" value="VIT"/>
</dbReference>
<feature type="signal peptide" evidence="2">
    <location>
        <begin position="1"/>
        <end position="22"/>
    </location>
</feature>
<dbReference type="PROSITE" id="PS51257">
    <property type="entry name" value="PROKAR_LIPOPROTEIN"/>
    <property type="match status" value="1"/>
</dbReference>
<gene>
    <name evidence="4" type="ORF">POL67_13840</name>
</gene>
<evidence type="ECO:0000313" key="4">
    <source>
        <dbReference type="EMBL" id="MDC0742430.1"/>
    </source>
</evidence>
<dbReference type="SUPFAM" id="SSF53300">
    <property type="entry name" value="vWA-like"/>
    <property type="match status" value="1"/>
</dbReference>
<keyword evidence="2" id="KW-0732">Signal</keyword>
<evidence type="ECO:0000256" key="2">
    <source>
        <dbReference type="SAM" id="SignalP"/>
    </source>
</evidence>
<dbReference type="InterPro" id="IPR019220">
    <property type="entry name" value="DUF2135"/>
</dbReference>
<proteinExistence type="predicted"/>
<protein>
    <recommendedName>
        <fullName evidence="3">VIT domain-containing protein</fullName>
    </recommendedName>
</protein>
<dbReference type="Pfam" id="PF09906">
    <property type="entry name" value="DUF2135"/>
    <property type="match status" value="1"/>
</dbReference>
<reference evidence="4 5" key="1">
    <citation type="submission" date="2022-11" db="EMBL/GenBank/DDBJ databases">
        <title>Minimal conservation of predation-associated metabolite biosynthetic gene clusters underscores biosynthetic potential of Myxococcota including descriptions for ten novel species: Archangium lansinium sp. nov., Myxococcus landrumus sp. nov., Nannocystis bai.</title>
        <authorList>
            <person name="Ahearne A."/>
            <person name="Stevens C."/>
            <person name="Dowd S."/>
        </authorList>
    </citation>
    <scope>NUCLEOTIDE SEQUENCE [LARGE SCALE GENOMIC DNA]</scope>
    <source>
        <strain evidence="4 5">RJM3</strain>
    </source>
</reference>
<keyword evidence="5" id="KW-1185">Reference proteome</keyword>
<dbReference type="PROSITE" id="PS51468">
    <property type="entry name" value="VIT"/>
    <property type="match status" value="1"/>
</dbReference>
<sequence>MTSRARAFLVLLALFATLASSAGGCGGGSPPASMAGAPANAGEAAPSSVESMDTAAAPEAPYDADDAKAEAPPPPPPMAPAAPMEPSAAAPMPTSAPVQAPGGGGAPRLAVEQKSAEKGATAAKPKAVAGSDEATTWKRAQSGAHAVRVEIGDREALPVRSVQAKVAIDGFMARVVLDIVVKNNRPETYEGTLKLRLPVGASPYYFAFGQDAMAIAGDAVPAFFPADRARGMGGEPAEIRRARESAWQGVKEARMVPKEKAALAYTQTVRRNVDPALLEWAGPNVFNTRVFPLVGGKSHRIVLGYDVPLTRIGEDLEYSFDLPENVGSKAIDFAVVAPQGASVDVTPVAPAFSGPDKRFYRFDDPSGKTVTVRIKKPGAAHVVATDAATGPYFAADIAPQFPASAAAKGEENALFLVDTSLSSNPDRFNVWLKLLDALLANNEDTIKHYNVLFFNIEQTLWKPRFVTNDAASRRELQTFAQGLALEGATDLGAALGRAATAPGAPQFDVFLLSDGAATWGEPDAQMITRRLQKTPVRSIYAYQTGLAGTDVDALTLLTRETGGALFSVTGDAEVAKASTAHKSRPFRLVSARVAGGSDVLFAGRPRFVFPGQTLRVAGRGAPEKDATVELTLESGSGTQVVKAPLGQAIPSPLAIRGYGQIAVAQIEELAPATETMAKAYSIHFRVPGKTSSLLMLESEADYQRFGIVPEDFARSIKSAAASRIVEDTLALSASALGNPKATFLRWIDGLPTTPGVSLTVPPSFRQALNQMPEESFRVDAAPLAVKSRDKKSIPAPVLADLAAHKLDYDRMTNEAERRRASLGPADALKALSSLVEENPGDAVLARDIGVTAMSFGLPADAFHLFRRVAVARPYEPQTYRAMAQTLTRLGRTDLAMAYFEVGLAGQWEARFGEFRKILALEYFDLLQRAARGDLKTSVPEYVKGRLPQVARETQLQSADLVVMITWNTDATDIDLHVTEPNGDVCYFGNRQTQIGGMLTLDVTQGYGPEMYVLKNATDGRYKIQAHYFASDRNRASTRTKVQVIVFEDFGTSAQKATEKVIMLEYGKQKHDLLEIVRKAKPGQKPKSTLEMAGP</sequence>
<dbReference type="InterPro" id="IPR036465">
    <property type="entry name" value="vWFA_dom_sf"/>
</dbReference>
<evidence type="ECO:0000256" key="1">
    <source>
        <dbReference type="SAM" id="MobiDB-lite"/>
    </source>
</evidence>
<feature type="domain" description="VIT" evidence="3">
    <location>
        <begin position="143"/>
        <end position="307"/>
    </location>
</feature>
<name>A0ABT5EKQ5_9BACT</name>
<dbReference type="Gene3D" id="1.25.40.10">
    <property type="entry name" value="Tetratricopeptide repeat domain"/>
    <property type="match status" value="1"/>
</dbReference>
<dbReference type="InterPro" id="IPR011990">
    <property type="entry name" value="TPR-like_helical_dom_sf"/>
</dbReference>
<accession>A0ABT5EKQ5</accession>
<evidence type="ECO:0000259" key="3">
    <source>
        <dbReference type="PROSITE" id="PS51468"/>
    </source>
</evidence>
<feature type="chain" id="PRO_5046232993" description="VIT domain-containing protein" evidence="2">
    <location>
        <begin position="23"/>
        <end position="1094"/>
    </location>
</feature>
<feature type="compositionally biased region" description="Low complexity" evidence="1">
    <location>
        <begin position="81"/>
        <end position="97"/>
    </location>
</feature>
<feature type="compositionally biased region" description="Pro residues" evidence="1">
    <location>
        <begin position="71"/>
        <end position="80"/>
    </location>
</feature>
<dbReference type="CDD" id="cd00198">
    <property type="entry name" value="vWFA"/>
    <property type="match status" value="1"/>
</dbReference>
<dbReference type="RefSeq" id="WP_271917784.1">
    <property type="nucleotide sequence ID" value="NZ_JAQNDO010000001.1"/>
</dbReference>